<evidence type="ECO:0000313" key="4">
    <source>
        <dbReference type="EMBL" id="OGD62081.1"/>
    </source>
</evidence>
<organism evidence="4 5">
    <name type="scientific">Candidatus Berkelbacteria bacterium RIFOXYA2_FULL_43_10</name>
    <dbReference type="NCBI Taxonomy" id="1797472"/>
    <lineage>
        <taxon>Bacteria</taxon>
        <taxon>Candidatus Berkelbacteria</taxon>
    </lineage>
</organism>
<dbReference type="NCBIfam" id="TIGR01552">
    <property type="entry name" value="phd_fam"/>
    <property type="match status" value="1"/>
</dbReference>
<feature type="compositionally biased region" description="Low complexity" evidence="3">
    <location>
        <begin position="115"/>
        <end position="133"/>
    </location>
</feature>
<feature type="compositionally biased region" description="Low complexity" evidence="3">
    <location>
        <begin position="72"/>
        <end position="82"/>
    </location>
</feature>
<dbReference type="InterPro" id="IPR006442">
    <property type="entry name" value="Antitoxin_Phd/YefM"/>
</dbReference>
<dbReference type="Gene3D" id="3.40.1620.10">
    <property type="entry name" value="YefM-like domain"/>
    <property type="match status" value="1"/>
</dbReference>
<name>A0A1F5E452_9BACT</name>
<dbReference type="InterPro" id="IPR036165">
    <property type="entry name" value="YefM-like_sf"/>
</dbReference>
<evidence type="ECO:0000256" key="3">
    <source>
        <dbReference type="SAM" id="MobiDB-lite"/>
    </source>
</evidence>
<dbReference type="SUPFAM" id="SSF143120">
    <property type="entry name" value="YefM-like"/>
    <property type="match status" value="1"/>
</dbReference>
<sequence>MQVDIEKIIPVTEARDSFNKIVDEVEGSDELYVLTKNGKPAAVIVGVNHLEKLTGETEGEVMAKVESKPEAPDAAPATGGTTLRPFQINNYDGEPAPAAPPDTSMTPPAPAPISAPDTTPAMPDTTTPAAFTPQSPADTAGD</sequence>
<comment type="caution">
    <text evidence="4">The sequence shown here is derived from an EMBL/GenBank/DDBJ whole genome shotgun (WGS) entry which is preliminary data.</text>
</comment>
<protein>
    <recommendedName>
        <fullName evidence="2">Antitoxin</fullName>
    </recommendedName>
</protein>
<evidence type="ECO:0000313" key="5">
    <source>
        <dbReference type="Proteomes" id="UP000178583"/>
    </source>
</evidence>
<reference evidence="4 5" key="1">
    <citation type="journal article" date="2016" name="Nat. Commun.">
        <title>Thousands of microbial genomes shed light on interconnected biogeochemical processes in an aquifer system.</title>
        <authorList>
            <person name="Anantharaman K."/>
            <person name="Brown C.T."/>
            <person name="Hug L.A."/>
            <person name="Sharon I."/>
            <person name="Castelle C.J."/>
            <person name="Probst A.J."/>
            <person name="Thomas B.C."/>
            <person name="Singh A."/>
            <person name="Wilkins M.J."/>
            <person name="Karaoz U."/>
            <person name="Brodie E.L."/>
            <person name="Williams K.H."/>
            <person name="Hubbard S.S."/>
            <person name="Banfield J.F."/>
        </authorList>
    </citation>
    <scope>NUCLEOTIDE SEQUENCE [LARGE SCALE GENOMIC DNA]</scope>
</reference>
<accession>A0A1F5E452</accession>
<feature type="region of interest" description="Disordered" evidence="3">
    <location>
        <begin position="65"/>
        <end position="142"/>
    </location>
</feature>
<dbReference type="STRING" id="1797472.A2215_00530"/>
<comment type="function">
    <text evidence="2">Antitoxin component of a type II toxin-antitoxin (TA) system.</text>
</comment>
<evidence type="ECO:0000256" key="1">
    <source>
        <dbReference type="ARBA" id="ARBA00009981"/>
    </source>
</evidence>
<dbReference type="EMBL" id="MEZY01000055">
    <property type="protein sequence ID" value="OGD62081.1"/>
    <property type="molecule type" value="Genomic_DNA"/>
</dbReference>
<feature type="non-terminal residue" evidence="4">
    <location>
        <position position="142"/>
    </location>
</feature>
<dbReference type="Pfam" id="PF02604">
    <property type="entry name" value="PhdYeFM_antitox"/>
    <property type="match status" value="1"/>
</dbReference>
<gene>
    <name evidence="4" type="ORF">A2215_00530</name>
</gene>
<evidence type="ECO:0000256" key="2">
    <source>
        <dbReference type="RuleBase" id="RU362080"/>
    </source>
</evidence>
<dbReference type="Proteomes" id="UP000178583">
    <property type="component" value="Unassembled WGS sequence"/>
</dbReference>
<proteinExistence type="inferred from homology"/>
<comment type="similarity">
    <text evidence="1 2">Belongs to the phD/YefM antitoxin family.</text>
</comment>
<dbReference type="AlphaFoldDB" id="A0A1F5E452"/>